<dbReference type="AlphaFoldDB" id="A0A831X8S7"/>
<organism evidence="9">
    <name type="scientific">Thermorudis peleae</name>
    <dbReference type="NCBI Taxonomy" id="1382356"/>
    <lineage>
        <taxon>Bacteria</taxon>
        <taxon>Pseudomonadati</taxon>
        <taxon>Thermomicrobiota</taxon>
        <taxon>Thermomicrobia</taxon>
        <taxon>Thermomicrobia incertae sedis</taxon>
        <taxon>Thermorudis</taxon>
    </lineage>
</organism>
<comment type="catalytic activity">
    <reaction evidence="1 8">
        <text>a myo-inositol phosphate + H2O = myo-inositol + phosphate</text>
        <dbReference type="Rhea" id="RHEA:24056"/>
        <dbReference type="ChEBI" id="CHEBI:15377"/>
        <dbReference type="ChEBI" id="CHEBI:17268"/>
        <dbReference type="ChEBI" id="CHEBI:43474"/>
        <dbReference type="ChEBI" id="CHEBI:84139"/>
        <dbReference type="EC" id="3.1.3.25"/>
    </reaction>
</comment>
<dbReference type="GO" id="GO:0046872">
    <property type="term" value="F:metal ion binding"/>
    <property type="evidence" value="ECO:0007669"/>
    <property type="project" value="UniProtKB-KW"/>
</dbReference>
<evidence type="ECO:0000256" key="5">
    <source>
        <dbReference type="ARBA" id="ARBA00022801"/>
    </source>
</evidence>
<dbReference type="Pfam" id="PF00459">
    <property type="entry name" value="Inositol_P"/>
    <property type="match status" value="1"/>
</dbReference>
<gene>
    <name evidence="9" type="ORF">ENP34_08950</name>
</gene>
<dbReference type="GO" id="GO:0007165">
    <property type="term" value="P:signal transduction"/>
    <property type="evidence" value="ECO:0007669"/>
    <property type="project" value="TreeGrafter"/>
</dbReference>
<protein>
    <recommendedName>
        <fullName evidence="8">Inositol-1-monophosphatase</fullName>
        <ecNumber evidence="8">3.1.3.25</ecNumber>
    </recommendedName>
</protein>
<dbReference type="Gene3D" id="3.30.540.10">
    <property type="entry name" value="Fructose-1,6-Bisphosphatase, subunit A, domain 1"/>
    <property type="match status" value="1"/>
</dbReference>
<dbReference type="PANTHER" id="PTHR20854:SF4">
    <property type="entry name" value="INOSITOL-1-MONOPHOSPHATASE-RELATED"/>
    <property type="match status" value="1"/>
</dbReference>
<dbReference type="FunFam" id="3.30.540.10:FF:000003">
    <property type="entry name" value="Inositol-1-monophosphatase"/>
    <property type="match status" value="1"/>
</dbReference>
<name>A0A831X8S7_9BACT</name>
<dbReference type="Gene3D" id="3.40.190.80">
    <property type="match status" value="1"/>
</dbReference>
<evidence type="ECO:0000256" key="1">
    <source>
        <dbReference type="ARBA" id="ARBA00001033"/>
    </source>
</evidence>
<dbReference type="PROSITE" id="PS00629">
    <property type="entry name" value="IMP_1"/>
    <property type="match status" value="1"/>
</dbReference>
<dbReference type="GO" id="GO:0006020">
    <property type="term" value="P:inositol metabolic process"/>
    <property type="evidence" value="ECO:0007669"/>
    <property type="project" value="TreeGrafter"/>
</dbReference>
<sequence length="259" mass="28276">MAYSPRSVAVETALAAGRLLRERLGQVQEIRFKGTVNLVTEVDLESERLIVGRIQAAFPEHSILSEESGASSTEQDARYLWVVDPLDGTTNYAHGYPLFAVSIAFVVDGTPVLGVVYQPVLDELFLAERGAGAYLNGRRIQVSDQETMIMALLATGFPYDLERRKRALAHFGRFTTLTRAIRRDGSAALDLCYVAAGRFDGFWEPELAPWDTAAGALIVREAGGLVTDYAGRPLTLDSTSCVASNGRLHQQILDVLNAD</sequence>
<feature type="binding site" evidence="7">
    <location>
        <position position="84"/>
    </location>
    <ligand>
        <name>Mg(2+)</name>
        <dbReference type="ChEBI" id="CHEBI:18420"/>
        <label>1</label>
        <note>catalytic</note>
    </ligand>
</feature>
<evidence type="ECO:0000256" key="3">
    <source>
        <dbReference type="ARBA" id="ARBA00009759"/>
    </source>
</evidence>
<accession>A0A831X8S7</accession>
<feature type="binding site" evidence="7">
    <location>
        <position position="87"/>
    </location>
    <ligand>
        <name>Mg(2+)</name>
        <dbReference type="ChEBI" id="CHEBI:18420"/>
        <label>1</label>
        <note>catalytic</note>
    </ligand>
</feature>
<dbReference type="PRINTS" id="PR00377">
    <property type="entry name" value="IMPHPHTASES"/>
</dbReference>
<dbReference type="GO" id="GO:0046854">
    <property type="term" value="P:phosphatidylinositol phosphate biosynthetic process"/>
    <property type="evidence" value="ECO:0007669"/>
    <property type="project" value="InterPro"/>
</dbReference>
<comment type="cofactor">
    <cofactor evidence="2 7 8">
        <name>Mg(2+)</name>
        <dbReference type="ChEBI" id="CHEBI:18420"/>
    </cofactor>
</comment>
<dbReference type="InterPro" id="IPR000760">
    <property type="entry name" value="Inositol_monophosphatase-like"/>
</dbReference>
<keyword evidence="6 7" id="KW-0460">Magnesium</keyword>
<comment type="caution">
    <text evidence="9">The sequence shown here is derived from an EMBL/GenBank/DDBJ whole genome shotgun (WGS) entry which is preliminary data.</text>
</comment>
<evidence type="ECO:0000256" key="6">
    <source>
        <dbReference type="ARBA" id="ARBA00022842"/>
    </source>
</evidence>
<feature type="binding site" evidence="7">
    <location>
        <position position="66"/>
    </location>
    <ligand>
        <name>Mg(2+)</name>
        <dbReference type="ChEBI" id="CHEBI:18420"/>
        <label>1</label>
        <note>catalytic</note>
    </ligand>
</feature>
<keyword evidence="4 7" id="KW-0479">Metal-binding</keyword>
<dbReference type="PANTHER" id="PTHR20854">
    <property type="entry name" value="INOSITOL MONOPHOSPHATASE"/>
    <property type="match status" value="1"/>
</dbReference>
<evidence type="ECO:0000256" key="2">
    <source>
        <dbReference type="ARBA" id="ARBA00001946"/>
    </source>
</evidence>
<dbReference type="SUPFAM" id="SSF56655">
    <property type="entry name" value="Carbohydrate phosphatase"/>
    <property type="match status" value="1"/>
</dbReference>
<dbReference type="EMBL" id="DSIY01000209">
    <property type="protein sequence ID" value="HEG91555.1"/>
    <property type="molecule type" value="Genomic_DNA"/>
</dbReference>
<evidence type="ECO:0000313" key="9">
    <source>
        <dbReference type="EMBL" id="HEG91555.1"/>
    </source>
</evidence>
<evidence type="ECO:0000256" key="4">
    <source>
        <dbReference type="ARBA" id="ARBA00022723"/>
    </source>
</evidence>
<dbReference type="FunFam" id="3.40.190.80:FF:000002">
    <property type="entry name" value="Inositol-1-monophosphatase"/>
    <property type="match status" value="1"/>
</dbReference>
<dbReference type="InterPro" id="IPR020583">
    <property type="entry name" value="Inositol_monoP_metal-BS"/>
</dbReference>
<comment type="similarity">
    <text evidence="3 8">Belongs to the inositol monophosphatase superfamily.</text>
</comment>
<dbReference type="PROSITE" id="PS00630">
    <property type="entry name" value="IMP_2"/>
    <property type="match status" value="1"/>
</dbReference>
<reference evidence="9" key="1">
    <citation type="journal article" date="2020" name="mSystems">
        <title>Genome- and Community-Level Interaction Insights into Carbon Utilization and Element Cycling Functions of Hydrothermarchaeota in Hydrothermal Sediment.</title>
        <authorList>
            <person name="Zhou Z."/>
            <person name="Liu Y."/>
            <person name="Xu W."/>
            <person name="Pan J."/>
            <person name="Luo Z.H."/>
            <person name="Li M."/>
        </authorList>
    </citation>
    <scope>NUCLEOTIDE SEQUENCE [LARGE SCALE GENOMIC DNA]</scope>
    <source>
        <strain evidence="9">SpSt-210</strain>
    </source>
</reference>
<keyword evidence="5 8" id="KW-0378">Hydrolase</keyword>
<dbReference type="GO" id="GO:0008934">
    <property type="term" value="F:inositol monophosphate 1-phosphatase activity"/>
    <property type="evidence" value="ECO:0007669"/>
    <property type="project" value="InterPro"/>
</dbReference>
<evidence type="ECO:0000256" key="7">
    <source>
        <dbReference type="PIRSR" id="PIRSR600760-2"/>
    </source>
</evidence>
<evidence type="ECO:0000256" key="8">
    <source>
        <dbReference type="RuleBase" id="RU364068"/>
    </source>
</evidence>
<feature type="binding site" evidence="7">
    <location>
        <position position="86"/>
    </location>
    <ligand>
        <name>Mg(2+)</name>
        <dbReference type="ChEBI" id="CHEBI:18420"/>
        <label>1</label>
        <note>catalytic</note>
    </ligand>
</feature>
<dbReference type="CDD" id="cd01639">
    <property type="entry name" value="IMPase"/>
    <property type="match status" value="1"/>
</dbReference>
<proteinExistence type="inferred from homology"/>
<dbReference type="InterPro" id="IPR033942">
    <property type="entry name" value="IMPase"/>
</dbReference>
<dbReference type="EC" id="3.1.3.25" evidence="8"/>
<dbReference type="InterPro" id="IPR020550">
    <property type="entry name" value="Inositol_monophosphatase_CS"/>
</dbReference>
<feature type="binding site" evidence="7">
    <location>
        <position position="211"/>
    </location>
    <ligand>
        <name>Mg(2+)</name>
        <dbReference type="ChEBI" id="CHEBI:18420"/>
        <label>1</label>
        <note>catalytic</note>
    </ligand>
</feature>